<dbReference type="EMBL" id="CP136128">
    <property type="protein sequence ID" value="WNX28272.1"/>
    <property type="molecule type" value="Genomic_DNA"/>
</dbReference>
<accession>A0ABZ0C242</accession>
<dbReference type="RefSeq" id="WP_064554688.1">
    <property type="nucleotide sequence ID" value="NZ_CP136127.1"/>
</dbReference>
<dbReference type="PROSITE" id="PS51032">
    <property type="entry name" value="AP2_ERF"/>
    <property type="match status" value="1"/>
</dbReference>
<reference evidence="5 6" key="1">
    <citation type="submission" date="2023-09" db="EMBL/GenBank/DDBJ databases">
        <title>Genomic characteristic of L. casei group strains isolated from clinical sources.</title>
        <authorList>
            <person name="Jarocki P."/>
        </authorList>
    </citation>
    <scope>NUCLEOTIDE SEQUENCE [LARGE SCALE GENOMIC DNA]</scope>
    <source>
        <strain evidence="5 6">LMG 24099</strain>
    </source>
</reference>
<dbReference type="Gene3D" id="3.30.730.10">
    <property type="entry name" value="AP2/ERF domain"/>
    <property type="match status" value="1"/>
</dbReference>
<evidence type="ECO:0000313" key="5">
    <source>
        <dbReference type="EMBL" id="WNX28272.1"/>
    </source>
</evidence>
<proteinExistence type="predicted"/>
<feature type="domain" description="AP2/ERF" evidence="4">
    <location>
        <begin position="78"/>
        <end position="127"/>
    </location>
</feature>
<sequence length="127" mass="14063">MGRPAIDHTGETFGNIEVLGYAEVRGKSQRVLARNNRTGDLKVYWYEALRSGSTTGIGSGNKLNAVQRKYLQSNNTSGYPGVSRLRTGKWGAYIKINKKRIWLGTFNTKDEAIAARKAAEHKYLGGN</sequence>
<evidence type="ECO:0000256" key="3">
    <source>
        <dbReference type="ARBA" id="ARBA00023163"/>
    </source>
</evidence>
<dbReference type="InterPro" id="IPR016177">
    <property type="entry name" value="DNA-bd_dom_sf"/>
</dbReference>
<evidence type="ECO:0000256" key="2">
    <source>
        <dbReference type="ARBA" id="ARBA00023125"/>
    </source>
</evidence>
<gene>
    <name evidence="5" type="ORF">RWA16_03890</name>
</gene>
<name>A0ABZ0C242_LACCA</name>
<keyword evidence="3" id="KW-0804">Transcription</keyword>
<keyword evidence="2" id="KW-0238">DNA-binding</keyword>
<dbReference type="SUPFAM" id="SSF54171">
    <property type="entry name" value="DNA-binding domain"/>
    <property type="match status" value="1"/>
</dbReference>
<dbReference type="InterPro" id="IPR036955">
    <property type="entry name" value="AP2/ERF_dom_sf"/>
</dbReference>
<dbReference type="InterPro" id="IPR001471">
    <property type="entry name" value="AP2/ERF_dom"/>
</dbReference>
<evidence type="ECO:0000256" key="1">
    <source>
        <dbReference type="ARBA" id="ARBA00023015"/>
    </source>
</evidence>
<dbReference type="Proteomes" id="UP001303564">
    <property type="component" value="Chromosome"/>
</dbReference>
<keyword evidence="6" id="KW-1185">Reference proteome</keyword>
<keyword evidence="1" id="KW-0805">Transcription regulation</keyword>
<evidence type="ECO:0000259" key="4">
    <source>
        <dbReference type="PROSITE" id="PS51032"/>
    </source>
</evidence>
<organism evidence="5 6">
    <name type="scientific">Lacticaseibacillus casei</name>
    <name type="common">Lactobacillus casei</name>
    <dbReference type="NCBI Taxonomy" id="1582"/>
    <lineage>
        <taxon>Bacteria</taxon>
        <taxon>Bacillati</taxon>
        <taxon>Bacillota</taxon>
        <taxon>Bacilli</taxon>
        <taxon>Lactobacillales</taxon>
        <taxon>Lactobacillaceae</taxon>
        <taxon>Lacticaseibacillus</taxon>
    </lineage>
</organism>
<protein>
    <submittedName>
        <fullName evidence="5">AP2 domain-containing protein</fullName>
    </submittedName>
</protein>
<evidence type="ECO:0000313" key="6">
    <source>
        <dbReference type="Proteomes" id="UP001303564"/>
    </source>
</evidence>